<evidence type="ECO:0000313" key="11">
    <source>
        <dbReference type="EMBL" id="SJZ56903.1"/>
    </source>
</evidence>
<dbReference type="Gene3D" id="1.10.3090.10">
    <property type="entry name" value="cca-adding enzyme, domain 2"/>
    <property type="match status" value="1"/>
</dbReference>
<organism evidence="11 12">
    <name type="scientific">Selenihalanaerobacter shriftii</name>
    <dbReference type="NCBI Taxonomy" id="142842"/>
    <lineage>
        <taxon>Bacteria</taxon>
        <taxon>Bacillati</taxon>
        <taxon>Bacillota</taxon>
        <taxon>Clostridia</taxon>
        <taxon>Halanaerobiales</taxon>
        <taxon>Halobacteroidaceae</taxon>
        <taxon>Selenihalanaerobacter</taxon>
    </lineage>
</organism>
<keyword evidence="5" id="KW-0479">Metal-binding</keyword>
<keyword evidence="8 9" id="KW-0694">RNA-binding</keyword>
<dbReference type="GO" id="GO:0008033">
    <property type="term" value="P:tRNA processing"/>
    <property type="evidence" value="ECO:0007669"/>
    <property type="project" value="UniProtKB-KW"/>
</dbReference>
<evidence type="ECO:0000256" key="2">
    <source>
        <dbReference type="ARBA" id="ARBA00022679"/>
    </source>
</evidence>
<dbReference type="SUPFAM" id="SSF81891">
    <property type="entry name" value="Poly A polymerase C-terminal region-like"/>
    <property type="match status" value="1"/>
</dbReference>
<feature type="domain" description="HD/PDEase" evidence="10">
    <location>
        <begin position="235"/>
        <end position="382"/>
    </location>
</feature>
<reference evidence="12" key="1">
    <citation type="submission" date="2017-02" db="EMBL/GenBank/DDBJ databases">
        <authorList>
            <person name="Varghese N."/>
            <person name="Submissions S."/>
        </authorList>
    </citation>
    <scope>NUCLEOTIDE SEQUENCE [LARGE SCALE GENOMIC DNA]</scope>
    <source>
        <strain evidence="12">ATCC BAA-73</strain>
    </source>
</reference>
<dbReference type="CDD" id="cd05398">
    <property type="entry name" value="NT_ClassII-CCAase"/>
    <property type="match status" value="1"/>
</dbReference>
<evidence type="ECO:0000313" key="12">
    <source>
        <dbReference type="Proteomes" id="UP000190625"/>
    </source>
</evidence>
<keyword evidence="2 9" id="KW-0808">Transferase</keyword>
<evidence type="ECO:0000256" key="8">
    <source>
        <dbReference type="ARBA" id="ARBA00022884"/>
    </source>
</evidence>
<dbReference type="Pfam" id="PF13735">
    <property type="entry name" value="tRNA_NucTran2_2"/>
    <property type="match status" value="1"/>
</dbReference>
<dbReference type="AlphaFoldDB" id="A0A1T4LQE9"/>
<dbReference type="SMART" id="SM00471">
    <property type="entry name" value="HDc"/>
    <property type="match status" value="1"/>
</dbReference>
<evidence type="ECO:0000256" key="5">
    <source>
        <dbReference type="ARBA" id="ARBA00022723"/>
    </source>
</evidence>
<keyword evidence="7" id="KW-0460">Magnesium</keyword>
<evidence type="ECO:0000256" key="3">
    <source>
        <dbReference type="ARBA" id="ARBA00022694"/>
    </source>
</evidence>
<dbReference type="InterPro" id="IPR032828">
    <property type="entry name" value="PolyA_RNA-bd"/>
</dbReference>
<keyword evidence="3" id="KW-0819">tRNA processing</keyword>
<keyword evidence="12" id="KW-1185">Reference proteome</keyword>
<dbReference type="InterPro" id="IPR003607">
    <property type="entry name" value="HD/PDEase_dom"/>
</dbReference>
<dbReference type="Pfam" id="PF01743">
    <property type="entry name" value="PolyA_pol"/>
    <property type="match status" value="2"/>
</dbReference>
<dbReference type="Gene3D" id="3.30.460.10">
    <property type="entry name" value="Beta Polymerase, domain 2"/>
    <property type="match status" value="1"/>
</dbReference>
<dbReference type="Pfam" id="PF12627">
    <property type="entry name" value="PolyA_pol_RNAbd"/>
    <property type="match status" value="1"/>
</dbReference>
<evidence type="ECO:0000259" key="10">
    <source>
        <dbReference type="SMART" id="SM00471"/>
    </source>
</evidence>
<dbReference type="GO" id="GO:0003723">
    <property type="term" value="F:RNA binding"/>
    <property type="evidence" value="ECO:0007669"/>
    <property type="project" value="UniProtKB-KW"/>
</dbReference>
<accession>A0A1T4LQE9</accession>
<dbReference type="GO" id="GO:0046872">
    <property type="term" value="F:metal ion binding"/>
    <property type="evidence" value="ECO:0007669"/>
    <property type="project" value="UniProtKB-KW"/>
</dbReference>
<dbReference type="GO" id="GO:0000166">
    <property type="term" value="F:nucleotide binding"/>
    <property type="evidence" value="ECO:0007669"/>
    <property type="project" value="UniProtKB-KW"/>
</dbReference>
<evidence type="ECO:0000256" key="7">
    <source>
        <dbReference type="ARBA" id="ARBA00022842"/>
    </source>
</evidence>
<comment type="similarity">
    <text evidence="9">Belongs to the tRNA nucleotidyltransferase/poly(A) polymerase family.</text>
</comment>
<keyword evidence="6" id="KW-0547">Nucleotide-binding</keyword>
<dbReference type="OrthoDB" id="9805698at2"/>
<dbReference type="RefSeq" id="WP_078809701.1">
    <property type="nucleotide sequence ID" value="NZ_FUWM01000009.1"/>
</dbReference>
<evidence type="ECO:0000256" key="6">
    <source>
        <dbReference type="ARBA" id="ARBA00022741"/>
    </source>
</evidence>
<dbReference type="PANTHER" id="PTHR47545">
    <property type="entry name" value="MULTIFUNCTIONAL CCA PROTEIN"/>
    <property type="match status" value="1"/>
</dbReference>
<proteinExistence type="inferred from homology"/>
<protein>
    <submittedName>
        <fullName evidence="11">Poly(A) polymerase</fullName>
    </submittedName>
</protein>
<dbReference type="InterPro" id="IPR032810">
    <property type="entry name" value="CCA-adding_enz_C"/>
</dbReference>
<evidence type="ECO:0000256" key="9">
    <source>
        <dbReference type="RuleBase" id="RU003953"/>
    </source>
</evidence>
<dbReference type="EMBL" id="FUWM01000009">
    <property type="protein sequence ID" value="SJZ56903.1"/>
    <property type="molecule type" value="Genomic_DNA"/>
</dbReference>
<dbReference type="InterPro" id="IPR043519">
    <property type="entry name" value="NT_sf"/>
</dbReference>
<comment type="cofactor">
    <cofactor evidence="1">
        <name>Mg(2+)</name>
        <dbReference type="ChEBI" id="CHEBI:18420"/>
    </cofactor>
</comment>
<name>A0A1T4LQE9_9FIRM</name>
<evidence type="ECO:0000256" key="1">
    <source>
        <dbReference type="ARBA" id="ARBA00001946"/>
    </source>
</evidence>
<dbReference type="InterPro" id="IPR002646">
    <property type="entry name" value="PolA_pol_head_dom"/>
</dbReference>
<dbReference type="Proteomes" id="UP000190625">
    <property type="component" value="Unassembled WGS sequence"/>
</dbReference>
<dbReference type="NCBIfam" id="TIGR00277">
    <property type="entry name" value="HDIG"/>
    <property type="match status" value="1"/>
</dbReference>
<evidence type="ECO:0000256" key="4">
    <source>
        <dbReference type="ARBA" id="ARBA00022695"/>
    </source>
</evidence>
<keyword evidence="4" id="KW-0548">Nucleotidyltransferase</keyword>
<dbReference type="GO" id="GO:0016779">
    <property type="term" value="F:nucleotidyltransferase activity"/>
    <property type="evidence" value="ECO:0007669"/>
    <property type="project" value="UniProtKB-KW"/>
</dbReference>
<dbReference type="Gene3D" id="1.10.246.80">
    <property type="match status" value="1"/>
</dbReference>
<dbReference type="InterPro" id="IPR050124">
    <property type="entry name" value="tRNA_CCA-adding_enzyme"/>
</dbReference>
<gene>
    <name evidence="11" type="ORF">SAMN02745118_01210</name>
</gene>
<dbReference type="InterPro" id="IPR006675">
    <property type="entry name" value="HDIG_dom"/>
</dbReference>
<dbReference type="STRING" id="142842.SAMN02745118_01210"/>
<dbReference type="SUPFAM" id="SSF81301">
    <property type="entry name" value="Nucleotidyltransferase"/>
    <property type="match status" value="1"/>
</dbReference>
<sequence length="457" mass="53306">MKYINQIIKILDRYEGDGYLVGGFVRDYLLNRESNDIDLAINVQVKEVAREFCDIVNGSFVVLDDLHNIYRVVIDDMIYDFTPVVGNSIKEDLLNRDFTINAVAISLSTINFTNQGYKIKKMIDPTNGREDINNGVIRAVNKKVFREDPLRLFRAIRFKAELNFTIEKNTEVIMKENPKMIKDIARERIHDELIKILNTKRAAKNLFYLENEFSLLSNLISDVNELKEIGECKYHREDVWTHSLYAVKKLEQLLEEDYWNKRIDSDKIPLLKFATLFHDLGKLITEEVIDGEIHFYGHDKEGAKYIEPILRELCFSKKSITYIKKIIRYHMRPLSLYYADNLTDKGKYRFFRTVESSVVDVCLLAAADTLSTKLLNSRQDEIKDNLAFLKELIKEWQEVEERTAEPLLTGYDIIEIFSIEEGPQIGEILKEVNEAQAQGLITNYQEAIEYIKNIINQ</sequence>
<dbReference type="CDD" id="cd00077">
    <property type="entry name" value="HDc"/>
    <property type="match status" value="1"/>
</dbReference>